<organism evidence="9 10">
    <name type="scientific">Marinomonas arenicola</name>
    <dbReference type="NCBI Taxonomy" id="569601"/>
    <lineage>
        <taxon>Bacteria</taxon>
        <taxon>Pseudomonadati</taxon>
        <taxon>Pseudomonadota</taxon>
        <taxon>Gammaproteobacteria</taxon>
        <taxon>Oceanospirillales</taxon>
        <taxon>Oceanospirillaceae</taxon>
        <taxon>Marinomonas</taxon>
    </lineage>
</organism>
<keyword evidence="7" id="KW-0813">Transport</keyword>
<evidence type="ECO:0000259" key="8">
    <source>
        <dbReference type="Pfam" id="PF06808"/>
    </source>
</evidence>
<dbReference type="EMBL" id="JBAKAR010000004">
    <property type="protein sequence ID" value="MEL0613032.1"/>
    <property type="molecule type" value="Genomic_DNA"/>
</dbReference>
<comment type="subcellular location">
    <subcellularLocation>
        <location evidence="1 7">Cell inner membrane</location>
        <topology evidence="1 7">Multi-pass membrane protein</topology>
    </subcellularLocation>
</comment>
<keyword evidence="2" id="KW-1003">Cell membrane</keyword>
<feature type="transmembrane region" description="Helical" evidence="7">
    <location>
        <begin position="6"/>
        <end position="36"/>
    </location>
</feature>
<comment type="subunit">
    <text evidence="7">The complex comprises the extracytoplasmic solute receptor protein and the two transmembrane proteins.</text>
</comment>
<feature type="transmembrane region" description="Helical" evidence="7">
    <location>
        <begin position="402"/>
        <end position="427"/>
    </location>
</feature>
<keyword evidence="6 7" id="KW-0472">Membrane</keyword>
<keyword evidence="3 7" id="KW-0997">Cell inner membrane</keyword>
<feature type="transmembrane region" description="Helical" evidence="7">
    <location>
        <begin position="219"/>
        <end position="240"/>
    </location>
</feature>
<evidence type="ECO:0000256" key="5">
    <source>
        <dbReference type="ARBA" id="ARBA00022989"/>
    </source>
</evidence>
<evidence type="ECO:0000256" key="7">
    <source>
        <dbReference type="RuleBase" id="RU369079"/>
    </source>
</evidence>
<feature type="transmembrane region" description="Helical" evidence="7">
    <location>
        <begin position="140"/>
        <end position="167"/>
    </location>
</feature>
<proteinExistence type="inferred from homology"/>
<protein>
    <recommendedName>
        <fullName evidence="7">TRAP transporter large permease protein</fullName>
    </recommendedName>
</protein>
<evidence type="ECO:0000313" key="9">
    <source>
        <dbReference type="EMBL" id="MEL0613032.1"/>
    </source>
</evidence>
<evidence type="ECO:0000313" key="10">
    <source>
        <dbReference type="Proteomes" id="UP001379949"/>
    </source>
</evidence>
<dbReference type="InterPro" id="IPR010656">
    <property type="entry name" value="DctM"/>
</dbReference>
<dbReference type="PIRSF" id="PIRSF006066">
    <property type="entry name" value="HI0050"/>
    <property type="match status" value="1"/>
</dbReference>
<comment type="similarity">
    <text evidence="7">Belongs to the TRAP transporter large permease family.</text>
</comment>
<dbReference type="NCBIfam" id="TIGR00786">
    <property type="entry name" value="dctM"/>
    <property type="match status" value="1"/>
</dbReference>
<dbReference type="Proteomes" id="UP001379949">
    <property type="component" value="Unassembled WGS sequence"/>
</dbReference>
<keyword evidence="5 7" id="KW-1133">Transmembrane helix</keyword>
<dbReference type="InterPro" id="IPR004681">
    <property type="entry name" value="TRAP_DctM"/>
</dbReference>
<feature type="transmembrane region" description="Helical" evidence="7">
    <location>
        <begin position="173"/>
        <end position="198"/>
    </location>
</feature>
<name>A0ABU9G7T2_9GAMM</name>
<feature type="domain" description="TRAP C4-dicarboxylate transport system permease DctM subunit" evidence="8">
    <location>
        <begin position="8"/>
        <end position="422"/>
    </location>
</feature>
<keyword evidence="10" id="KW-1185">Reference proteome</keyword>
<evidence type="ECO:0000256" key="6">
    <source>
        <dbReference type="ARBA" id="ARBA00023136"/>
    </source>
</evidence>
<feature type="transmembrane region" description="Helical" evidence="7">
    <location>
        <begin position="318"/>
        <end position="348"/>
    </location>
</feature>
<keyword evidence="4 7" id="KW-0812">Transmembrane</keyword>
<sequence>MFEALIGFAVLIVISLMGVPLAFASLIVGLVGFAYYRGLESSVFMASQQIAELIANPNLVVVPIFILMGELVRRAGITDELYELGEHMMGRFKGGLAMATVIASGAFSTVCGSSVATAATMTKVALPPMRRFGYKDSLSAGTVAAGGTLGILIPPSMPMVIYCIFAQEDIGKMWIAGIVPGLLMMTLFILTITIMVKVKPDLVATEEKSEKKVANSGAMLRARGFLALFGTVLGGIYLGLFTPTEAASVGAFGAFLFSLHRGKMRTLKEYRDVIGAAAGISASIFAVASCALVFSQFINISGLPFQLVGLIDEWQLNGLMLVVAISVLCVFLGMVFEVIGILVLIIPIFLPSLSAQGIDLIWFGVIVIILIELGLVTPPLGINVFTVKAAQPDIRLKSVFMGVMPFVFAMVVTAALILFFPVIAMGLPDLMR</sequence>
<feature type="transmembrane region" description="Helical" evidence="7">
    <location>
        <begin position="274"/>
        <end position="298"/>
    </location>
</feature>
<reference evidence="9 10" key="1">
    <citation type="submission" date="2024-02" db="EMBL/GenBank/DDBJ databases">
        <title>Bacteria isolated from the canopy kelp, Nereocystis luetkeana.</title>
        <authorList>
            <person name="Pfister C.A."/>
            <person name="Younker I.T."/>
            <person name="Light S.H."/>
        </authorList>
    </citation>
    <scope>NUCLEOTIDE SEQUENCE [LARGE SCALE GENOMIC DNA]</scope>
    <source>
        <strain evidence="9 10">TI.4.07</strain>
    </source>
</reference>
<evidence type="ECO:0000256" key="2">
    <source>
        <dbReference type="ARBA" id="ARBA00022475"/>
    </source>
</evidence>
<dbReference type="Pfam" id="PF06808">
    <property type="entry name" value="DctM"/>
    <property type="match status" value="1"/>
</dbReference>
<comment type="function">
    <text evidence="7">Part of the tripartite ATP-independent periplasmic (TRAP) transport system.</text>
</comment>
<evidence type="ECO:0000256" key="3">
    <source>
        <dbReference type="ARBA" id="ARBA00022519"/>
    </source>
</evidence>
<dbReference type="RefSeq" id="WP_341566865.1">
    <property type="nucleotide sequence ID" value="NZ_JBAKAR010000004.1"/>
</dbReference>
<gene>
    <name evidence="9" type="ORF">V6242_07730</name>
</gene>
<dbReference type="PANTHER" id="PTHR33362:SF5">
    <property type="entry name" value="C4-DICARBOXYLATE TRAP TRANSPORTER LARGE PERMEASE PROTEIN DCTM"/>
    <property type="match status" value="1"/>
</dbReference>
<evidence type="ECO:0000256" key="1">
    <source>
        <dbReference type="ARBA" id="ARBA00004429"/>
    </source>
</evidence>
<comment type="caution">
    <text evidence="7">Lacks conserved residue(s) required for the propagation of feature annotation.</text>
</comment>
<evidence type="ECO:0000256" key="4">
    <source>
        <dbReference type="ARBA" id="ARBA00022692"/>
    </source>
</evidence>
<feature type="transmembrane region" description="Helical" evidence="7">
    <location>
        <begin position="96"/>
        <end position="119"/>
    </location>
</feature>
<accession>A0ABU9G7T2</accession>
<dbReference type="PANTHER" id="PTHR33362">
    <property type="entry name" value="SIALIC ACID TRAP TRANSPORTER PERMEASE PROTEIN SIAT-RELATED"/>
    <property type="match status" value="1"/>
</dbReference>
<feature type="transmembrane region" description="Helical" evidence="7">
    <location>
        <begin position="360"/>
        <end position="382"/>
    </location>
</feature>
<feature type="transmembrane region" description="Helical" evidence="7">
    <location>
        <begin position="57"/>
        <end position="76"/>
    </location>
</feature>
<comment type="caution">
    <text evidence="9">The sequence shown here is derived from an EMBL/GenBank/DDBJ whole genome shotgun (WGS) entry which is preliminary data.</text>
</comment>